<comment type="catalytic activity">
    <reaction evidence="10 12">
        <text>O-phospho-L-serine + 2-oxoglutarate = 3-phosphooxypyruvate + L-glutamate</text>
        <dbReference type="Rhea" id="RHEA:14329"/>
        <dbReference type="ChEBI" id="CHEBI:16810"/>
        <dbReference type="ChEBI" id="CHEBI:18110"/>
        <dbReference type="ChEBI" id="CHEBI:29985"/>
        <dbReference type="ChEBI" id="CHEBI:57524"/>
        <dbReference type="EC" id="2.6.1.52"/>
    </reaction>
</comment>
<dbReference type="FunFam" id="3.90.1150.10:FF:000006">
    <property type="entry name" value="Phosphoserine aminotransferase"/>
    <property type="match status" value="1"/>
</dbReference>
<dbReference type="NCBIfam" id="NF003764">
    <property type="entry name" value="PRK05355.1"/>
    <property type="match status" value="1"/>
</dbReference>
<keyword evidence="4 12" id="KW-0032">Aminotransferase</keyword>
<gene>
    <name evidence="14" type="ORF">CYY_003145</name>
</gene>
<dbReference type="Gene3D" id="3.90.1150.10">
    <property type="entry name" value="Aspartate Aminotransferase, domain 1"/>
    <property type="match status" value="1"/>
</dbReference>
<keyword evidence="15" id="KW-1185">Reference proteome</keyword>
<protein>
    <recommendedName>
        <fullName evidence="12">Phosphoserine aminotransferase</fullName>
        <ecNumber evidence="12">2.6.1.52</ecNumber>
    </recommendedName>
</protein>
<dbReference type="InterPro" id="IPR000192">
    <property type="entry name" value="Aminotrans_V_dom"/>
</dbReference>
<dbReference type="PIRSF" id="PIRSF000525">
    <property type="entry name" value="SerC"/>
    <property type="match status" value="1"/>
</dbReference>
<dbReference type="GO" id="GO:0004648">
    <property type="term" value="F:O-phospho-L-serine:2-oxoglutarate aminotransferase activity"/>
    <property type="evidence" value="ECO:0007669"/>
    <property type="project" value="UniProtKB-EC"/>
</dbReference>
<accession>A0A8J4PZ07</accession>
<evidence type="ECO:0000256" key="4">
    <source>
        <dbReference type="ARBA" id="ARBA00022576"/>
    </source>
</evidence>
<dbReference type="Gene3D" id="3.40.640.10">
    <property type="entry name" value="Type I PLP-dependent aspartate aminotransferase-like (Major domain)"/>
    <property type="match status" value="1"/>
</dbReference>
<name>A0A8J4PZ07_9MYCE</name>
<evidence type="ECO:0000256" key="9">
    <source>
        <dbReference type="ARBA" id="ARBA00047630"/>
    </source>
</evidence>
<sequence>MNRAHNFGAGPGSVPDEVLEQVQKELLDYKGTGKSIMEMSHRGKEFTQVIEEAKADLIKLLAIPDEYDVLFLQGGASALFGGIPMNLCNEQTDTVDFIVTGTWSKTACADSKYFCSPNKVVDMESQKFLTVIPPEQWKFSESPTYVHYCDNETVHGIEMPTDVYKHFPKSALVVCDMSSNFLSRPVDVSKFDLIFAGAQKNAGISGITIVIIKKSLLSKTKPSVPTVFNFLKKSQSNSLDNTPPTFNIYVSGLIFKWILKNGGVEGMEKLRVEKSSKLYDFIDQSNGFYKCFIDKDYRSKMNACFRILDGNQELEDKFAKQALEQKITDIKGHRSVGGLRVSLYNAIKVESVDVLISFMEKFMKENSK</sequence>
<dbReference type="EC" id="2.6.1.52" evidence="12"/>
<evidence type="ECO:0000313" key="15">
    <source>
        <dbReference type="Proteomes" id="UP000695562"/>
    </source>
</evidence>
<dbReference type="Proteomes" id="UP000695562">
    <property type="component" value="Unassembled WGS sequence"/>
</dbReference>
<dbReference type="PROSITE" id="PS00595">
    <property type="entry name" value="AA_TRANSFER_CLASS_5"/>
    <property type="match status" value="1"/>
</dbReference>
<dbReference type="OrthoDB" id="1703350at2759"/>
<comment type="caution">
    <text evidence="14">The sequence shown here is derived from an EMBL/GenBank/DDBJ whole genome shotgun (WGS) entry which is preliminary data.</text>
</comment>
<evidence type="ECO:0000256" key="3">
    <source>
        <dbReference type="ARBA" id="ARBA00006904"/>
    </source>
</evidence>
<keyword evidence="7" id="KW-0663">Pyridoxal phosphate</keyword>
<comment type="catalytic activity">
    <reaction evidence="9">
        <text>4-(phosphooxy)-L-threonine + 2-oxoglutarate = (R)-3-hydroxy-2-oxo-4-phosphooxybutanoate + L-glutamate</text>
        <dbReference type="Rhea" id="RHEA:16573"/>
        <dbReference type="ChEBI" id="CHEBI:16810"/>
        <dbReference type="ChEBI" id="CHEBI:29985"/>
        <dbReference type="ChEBI" id="CHEBI:58452"/>
        <dbReference type="ChEBI" id="CHEBI:58538"/>
        <dbReference type="EC" id="2.6.1.52"/>
    </reaction>
</comment>
<dbReference type="InterPro" id="IPR015424">
    <property type="entry name" value="PyrdxlP-dep_Trfase"/>
</dbReference>
<dbReference type="NCBIfam" id="TIGR01364">
    <property type="entry name" value="serC_1"/>
    <property type="match status" value="1"/>
</dbReference>
<dbReference type="GO" id="GO:0005737">
    <property type="term" value="C:cytoplasm"/>
    <property type="evidence" value="ECO:0007669"/>
    <property type="project" value="TreeGrafter"/>
</dbReference>
<dbReference type="InterPro" id="IPR015421">
    <property type="entry name" value="PyrdxlP-dep_Trfase_major"/>
</dbReference>
<comment type="cofactor">
    <cofactor evidence="1 11">
        <name>pyridoxal 5'-phosphate</name>
        <dbReference type="ChEBI" id="CHEBI:597326"/>
    </cofactor>
</comment>
<keyword evidence="5 12" id="KW-0028">Amino-acid biosynthesis</keyword>
<dbReference type="AlphaFoldDB" id="A0A8J4PZ07"/>
<dbReference type="InterPro" id="IPR022278">
    <property type="entry name" value="Pser_aminoTfrase"/>
</dbReference>
<evidence type="ECO:0000256" key="7">
    <source>
        <dbReference type="ARBA" id="ARBA00022898"/>
    </source>
</evidence>
<evidence type="ECO:0000256" key="5">
    <source>
        <dbReference type="ARBA" id="ARBA00022605"/>
    </source>
</evidence>
<evidence type="ECO:0000313" key="14">
    <source>
        <dbReference type="EMBL" id="KAF2075559.1"/>
    </source>
</evidence>
<dbReference type="EMBL" id="AJWJ01000095">
    <property type="protein sequence ID" value="KAF2075559.1"/>
    <property type="molecule type" value="Genomic_DNA"/>
</dbReference>
<dbReference type="GO" id="GO:0006564">
    <property type="term" value="P:L-serine biosynthetic process"/>
    <property type="evidence" value="ECO:0007669"/>
    <property type="project" value="UniProtKB-KW"/>
</dbReference>
<reference evidence="14" key="1">
    <citation type="submission" date="2020-01" db="EMBL/GenBank/DDBJ databases">
        <title>Development of genomics and gene disruption for Polysphondylium violaceum indicates a role for the polyketide synthase stlB in stalk morphogenesis.</title>
        <authorList>
            <person name="Narita B."/>
            <person name="Kawabe Y."/>
            <person name="Kin K."/>
            <person name="Saito T."/>
            <person name="Gibbs R."/>
            <person name="Kuspa A."/>
            <person name="Muzny D."/>
            <person name="Queller D."/>
            <person name="Richards S."/>
            <person name="Strassman J."/>
            <person name="Sucgang R."/>
            <person name="Worley K."/>
            <person name="Schaap P."/>
        </authorList>
    </citation>
    <scope>NUCLEOTIDE SEQUENCE</scope>
    <source>
        <strain evidence="14">QSvi11</strain>
    </source>
</reference>
<dbReference type="Pfam" id="PF00266">
    <property type="entry name" value="Aminotran_5"/>
    <property type="match status" value="1"/>
</dbReference>
<dbReference type="InterPro" id="IPR015422">
    <property type="entry name" value="PyrdxlP-dep_Trfase_small"/>
</dbReference>
<organism evidence="14 15">
    <name type="scientific">Polysphondylium violaceum</name>
    <dbReference type="NCBI Taxonomy" id="133409"/>
    <lineage>
        <taxon>Eukaryota</taxon>
        <taxon>Amoebozoa</taxon>
        <taxon>Evosea</taxon>
        <taxon>Eumycetozoa</taxon>
        <taxon>Dictyostelia</taxon>
        <taxon>Dictyosteliales</taxon>
        <taxon>Dictyosteliaceae</taxon>
        <taxon>Polysphondylium</taxon>
    </lineage>
</organism>
<comment type="similarity">
    <text evidence="3">Belongs to the class-V pyridoxal-phosphate-dependent aminotransferase family. SerC subfamily.</text>
</comment>
<evidence type="ECO:0000256" key="12">
    <source>
        <dbReference type="RuleBase" id="RU004505"/>
    </source>
</evidence>
<dbReference type="FunFam" id="3.40.640.10:FF:000010">
    <property type="entry name" value="Phosphoserine aminotransferase"/>
    <property type="match status" value="1"/>
</dbReference>
<evidence type="ECO:0000256" key="10">
    <source>
        <dbReference type="ARBA" id="ARBA00049007"/>
    </source>
</evidence>
<evidence type="ECO:0000256" key="6">
    <source>
        <dbReference type="ARBA" id="ARBA00022679"/>
    </source>
</evidence>
<evidence type="ECO:0000259" key="13">
    <source>
        <dbReference type="Pfam" id="PF00266"/>
    </source>
</evidence>
<dbReference type="HAMAP" id="MF_00160">
    <property type="entry name" value="SerC_aminotrans_5"/>
    <property type="match status" value="1"/>
</dbReference>
<evidence type="ECO:0000256" key="11">
    <source>
        <dbReference type="RuleBase" id="RU004504"/>
    </source>
</evidence>
<dbReference type="SUPFAM" id="SSF53383">
    <property type="entry name" value="PLP-dependent transferases"/>
    <property type="match status" value="1"/>
</dbReference>
<evidence type="ECO:0000256" key="1">
    <source>
        <dbReference type="ARBA" id="ARBA00001933"/>
    </source>
</evidence>
<dbReference type="UniPathway" id="UPA00135">
    <property type="reaction ID" value="UER00197"/>
</dbReference>
<keyword evidence="8 12" id="KW-0718">Serine biosynthesis</keyword>
<proteinExistence type="inferred from homology"/>
<dbReference type="PANTHER" id="PTHR43247">
    <property type="entry name" value="PHOSPHOSERINE AMINOTRANSFERASE"/>
    <property type="match status" value="1"/>
</dbReference>
<evidence type="ECO:0000256" key="8">
    <source>
        <dbReference type="ARBA" id="ARBA00023299"/>
    </source>
</evidence>
<dbReference type="PANTHER" id="PTHR43247:SF1">
    <property type="entry name" value="PHOSPHOSERINE AMINOTRANSFERASE"/>
    <property type="match status" value="1"/>
</dbReference>
<dbReference type="InterPro" id="IPR020578">
    <property type="entry name" value="Aminotrans_V_PyrdxlP_BS"/>
</dbReference>
<dbReference type="GO" id="GO:0030170">
    <property type="term" value="F:pyridoxal phosphate binding"/>
    <property type="evidence" value="ECO:0007669"/>
    <property type="project" value="TreeGrafter"/>
</dbReference>
<keyword evidence="6 12" id="KW-0808">Transferase</keyword>
<comment type="pathway">
    <text evidence="2 12">Amino-acid biosynthesis; L-serine biosynthesis; L-serine from 3-phospho-D-glycerate: step 2/3.</text>
</comment>
<feature type="domain" description="Aminotransferase class V" evidence="13">
    <location>
        <begin position="6"/>
        <end position="355"/>
    </location>
</feature>
<evidence type="ECO:0000256" key="2">
    <source>
        <dbReference type="ARBA" id="ARBA00005099"/>
    </source>
</evidence>